<dbReference type="RefSeq" id="WP_013251612.1">
    <property type="nucleotide sequence ID" value="NC_014363.1"/>
</dbReference>
<evidence type="ECO:0000256" key="2">
    <source>
        <dbReference type="SAM" id="Phobius"/>
    </source>
</evidence>
<feature type="transmembrane region" description="Helical" evidence="2">
    <location>
        <begin position="84"/>
        <end position="102"/>
    </location>
</feature>
<dbReference type="AlphaFoldDB" id="E1QZP6"/>
<feature type="region of interest" description="Disordered" evidence="1">
    <location>
        <begin position="51"/>
        <end position="75"/>
    </location>
</feature>
<feature type="region of interest" description="Disordered" evidence="1">
    <location>
        <begin position="1"/>
        <end position="28"/>
    </location>
</feature>
<evidence type="ECO:0000256" key="1">
    <source>
        <dbReference type="SAM" id="MobiDB-lite"/>
    </source>
</evidence>
<dbReference type="eggNOG" id="ENOG502ZNIP">
    <property type="taxonomic scope" value="Bacteria"/>
</dbReference>
<accession>E1QZP6</accession>
<dbReference type="STRING" id="633147.Olsu_0747"/>
<gene>
    <name evidence="3" type="ordered locus">Olsu_0747</name>
</gene>
<feature type="compositionally biased region" description="Basic and acidic residues" evidence="1">
    <location>
        <begin position="15"/>
        <end position="28"/>
    </location>
</feature>
<organism evidence="3 4">
    <name type="scientific">Olsenella uli (strain ATCC 49627 / DSM 7084 / CCUG 31166 / CIP 109912 / JCM 12494 / LMG 11480 / NCIMB 702895 / VPI D76D-27C)</name>
    <name type="common">Lactobacillus uli</name>
    <dbReference type="NCBI Taxonomy" id="633147"/>
    <lineage>
        <taxon>Bacteria</taxon>
        <taxon>Bacillati</taxon>
        <taxon>Actinomycetota</taxon>
        <taxon>Coriobacteriia</taxon>
        <taxon>Coriobacteriales</taxon>
        <taxon>Atopobiaceae</taxon>
        <taxon>Olsenella</taxon>
    </lineage>
</organism>
<evidence type="ECO:0000313" key="3">
    <source>
        <dbReference type="EMBL" id="ADK67860.1"/>
    </source>
</evidence>
<dbReference type="KEGG" id="ols:Olsu_0747"/>
<dbReference type="GeneID" id="78512167"/>
<evidence type="ECO:0000313" key="4">
    <source>
        <dbReference type="Proteomes" id="UP000000333"/>
    </source>
</evidence>
<dbReference type="EMBL" id="CP002106">
    <property type="protein sequence ID" value="ADK67860.1"/>
    <property type="molecule type" value="Genomic_DNA"/>
</dbReference>
<sequence>MADSSAPLSDEERAELETLRAEKSREEELRRAQRERAELARLKAERERALRDAQASARAREIRERNSKLMEPDDDLRMPLGQRAVLVVLTVLAVAIVASMMVGR</sequence>
<dbReference type="Proteomes" id="UP000000333">
    <property type="component" value="Chromosome"/>
</dbReference>
<keyword evidence="2" id="KW-0812">Transmembrane</keyword>
<proteinExistence type="predicted"/>
<dbReference type="OrthoDB" id="10007793at2"/>
<feature type="compositionally biased region" description="Basic and acidic residues" evidence="1">
    <location>
        <begin position="58"/>
        <end position="75"/>
    </location>
</feature>
<keyword evidence="2" id="KW-0472">Membrane</keyword>
<keyword evidence="2" id="KW-1133">Transmembrane helix</keyword>
<reference evidence="3 4" key="1">
    <citation type="journal article" date="2010" name="Stand. Genomic Sci.">
        <title>Complete genome sequence of Olsenella uli type strain (VPI D76D-27C).</title>
        <authorList>
            <person name="Goker M."/>
            <person name="Held B."/>
            <person name="Lucas S."/>
            <person name="Nolan M."/>
            <person name="Yasawong M."/>
            <person name="Glavina Del Rio T."/>
            <person name="Tice H."/>
            <person name="Cheng J.F."/>
            <person name="Bruce D."/>
            <person name="Detter J.C."/>
            <person name="Tapia R."/>
            <person name="Han C."/>
            <person name="Goodwin L."/>
            <person name="Pitluck S."/>
            <person name="Liolios K."/>
            <person name="Ivanova N."/>
            <person name="Mavromatis K."/>
            <person name="Mikhailova N."/>
            <person name="Pati A."/>
            <person name="Chen A."/>
            <person name="Palaniappan K."/>
            <person name="Land M."/>
            <person name="Hauser L."/>
            <person name="Chang Y.J."/>
            <person name="Jeffries C.D."/>
            <person name="Rohde M."/>
            <person name="Sikorski J."/>
            <person name="Pukall R."/>
            <person name="Woyke T."/>
            <person name="Bristow J."/>
            <person name="Eisen J.A."/>
            <person name="Markowitz V."/>
            <person name="Hugenholtz P."/>
            <person name="Kyrpides N.C."/>
            <person name="Klenk H.P."/>
            <person name="Lapidus A."/>
        </authorList>
    </citation>
    <scope>NUCLEOTIDE SEQUENCE [LARGE SCALE GENOMIC DNA]</scope>
    <source>
        <strain evidence="4">ATCC 49627 / DSM 7084 / CIP 109912 / JCM 12494 / NCIMB 702895 / VPI D76D-27C</strain>
    </source>
</reference>
<name>E1QZP6_OLSUV</name>
<dbReference type="HOGENOM" id="CLU_177751_0_0_11"/>
<protein>
    <submittedName>
        <fullName evidence="3">Uncharacterized protein</fullName>
    </submittedName>
</protein>
<keyword evidence="4" id="KW-1185">Reference proteome</keyword>